<dbReference type="InterPro" id="IPR023393">
    <property type="entry name" value="START-like_dom_sf"/>
</dbReference>
<dbReference type="Proteomes" id="UP001317705">
    <property type="component" value="Chromosome"/>
</dbReference>
<proteinExistence type="predicted"/>
<evidence type="ECO:0008006" key="3">
    <source>
        <dbReference type="Google" id="ProtNLM"/>
    </source>
</evidence>
<dbReference type="PANTHER" id="PTHR36166:SF1">
    <property type="entry name" value="SRPBCC DOMAIN-CONTAINING PROTEIN"/>
    <property type="match status" value="1"/>
</dbReference>
<evidence type="ECO:0000313" key="1">
    <source>
        <dbReference type="EMBL" id="BDV42914.1"/>
    </source>
</evidence>
<keyword evidence="2" id="KW-1185">Reference proteome</keyword>
<dbReference type="InterPro" id="IPR019587">
    <property type="entry name" value="Polyketide_cyclase/dehydratase"/>
</dbReference>
<dbReference type="PANTHER" id="PTHR36166">
    <property type="entry name" value="CHROMOSOME 9, WHOLE GENOME SHOTGUN SEQUENCE"/>
    <property type="match status" value="1"/>
</dbReference>
<dbReference type="RefSeq" id="WP_282003636.1">
    <property type="nucleotide sequence ID" value="NZ_AP027151.1"/>
</dbReference>
<dbReference type="Gene3D" id="3.30.530.20">
    <property type="match status" value="1"/>
</dbReference>
<dbReference type="Pfam" id="PF10604">
    <property type="entry name" value="Polyketide_cyc2"/>
    <property type="match status" value="1"/>
</dbReference>
<name>A0ABN6VS63_9BACT</name>
<dbReference type="CDD" id="cd07822">
    <property type="entry name" value="SRPBCC_4"/>
    <property type="match status" value="1"/>
</dbReference>
<reference evidence="1 2" key="1">
    <citation type="submission" date="2022-12" db="EMBL/GenBank/DDBJ databases">
        <title>Polyphasic characterization of Geotalea uranireducens NIT-SL11 newly isolated from a complex of sewage sludge and microbially reduced graphene oxide.</title>
        <authorList>
            <person name="Xie L."/>
            <person name="Yoshida N."/>
            <person name="Meng L."/>
        </authorList>
    </citation>
    <scope>NUCLEOTIDE SEQUENCE [LARGE SCALE GENOMIC DNA]</scope>
    <source>
        <strain evidence="1 2">NIT-SL11</strain>
    </source>
</reference>
<sequence>MHEITTELTLAAPVDRIWELLTDCPLYPQWNPLFPRAAGRLETGGRLEIQVKLPGMEPFTITPEVVSAEAPSCVCWRHTLLFAGLFSWRYCFELEASAAEQVSFIQRSTFGGVLAPLFTLALGALLKEGLAELNRAVKRWGEKGNVRCLKC</sequence>
<accession>A0ABN6VS63</accession>
<dbReference type="SUPFAM" id="SSF55961">
    <property type="entry name" value="Bet v1-like"/>
    <property type="match status" value="1"/>
</dbReference>
<gene>
    <name evidence="1" type="ORF">GURASL_18370</name>
</gene>
<dbReference type="EMBL" id="AP027151">
    <property type="protein sequence ID" value="BDV42914.1"/>
    <property type="molecule type" value="Genomic_DNA"/>
</dbReference>
<evidence type="ECO:0000313" key="2">
    <source>
        <dbReference type="Proteomes" id="UP001317705"/>
    </source>
</evidence>
<protein>
    <recommendedName>
        <fullName evidence="3">SRPBCC domain-containing protein</fullName>
    </recommendedName>
</protein>
<organism evidence="1 2">
    <name type="scientific">Geotalea uraniireducens</name>
    <dbReference type="NCBI Taxonomy" id="351604"/>
    <lineage>
        <taxon>Bacteria</taxon>
        <taxon>Pseudomonadati</taxon>
        <taxon>Thermodesulfobacteriota</taxon>
        <taxon>Desulfuromonadia</taxon>
        <taxon>Geobacterales</taxon>
        <taxon>Geobacteraceae</taxon>
        <taxon>Geotalea</taxon>
    </lineage>
</organism>